<evidence type="ECO:0000313" key="4">
    <source>
        <dbReference type="Proteomes" id="UP001201262"/>
    </source>
</evidence>
<organism evidence="3 4">
    <name type="scientific">Talaromyces proteolyticus</name>
    <dbReference type="NCBI Taxonomy" id="1131652"/>
    <lineage>
        <taxon>Eukaryota</taxon>
        <taxon>Fungi</taxon>
        <taxon>Dikarya</taxon>
        <taxon>Ascomycota</taxon>
        <taxon>Pezizomycotina</taxon>
        <taxon>Eurotiomycetes</taxon>
        <taxon>Eurotiomycetidae</taxon>
        <taxon>Eurotiales</taxon>
        <taxon>Trichocomaceae</taxon>
        <taxon>Talaromyces</taxon>
        <taxon>Talaromyces sect. Bacilispori</taxon>
    </lineage>
</organism>
<accession>A0AAD4PSS4</accession>
<dbReference type="Gene3D" id="3.90.79.10">
    <property type="entry name" value="Nucleoside Triphosphate Pyrophosphohydrolase"/>
    <property type="match status" value="1"/>
</dbReference>
<reference evidence="3" key="1">
    <citation type="submission" date="2021-12" db="EMBL/GenBank/DDBJ databases">
        <title>Convergent genome expansion in fungi linked to evolution of root-endophyte symbiosis.</title>
        <authorList>
            <consortium name="DOE Joint Genome Institute"/>
            <person name="Ke Y.-H."/>
            <person name="Bonito G."/>
            <person name="Liao H.-L."/>
            <person name="Looney B."/>
            <person name="Rojas-Flechas A."/>
            <person name="Nash J."/>
            <person name="Hameed K."/>
            <person name="Schadt C."/>
            <person name="Martin F."/>
            <person name="Crous P.W."/>
            <person name="Miettinen O."/>
            <person name="Magnuson J.K."/>
            <person name="Labbe J."/>
            <person name="Jacobson D."/>
            <person name="Doktycz M.J."/>
            <person name="Veneault-Fourrey C."/>
            <person name="Kuo A."/>
            <person name="Mondo S."/>
            <person name="Calhoun S."/>
            <person name="Riley R."/>
            <person name="Ohm R."/>
            <person name="LaButti K."/>
            <person name="Andreopoulos B."/>
            <person name="Pangilinan J."/>
            <person name="Nolan M."/>
            <person name="Tritt A."/>
            <person name="Clum A."/>
            <person name="Lipzen A."/>
            <person name="Daum C."/>
            <person name="Barry K."/>
            <person name="Grigoriev I.V."/>
            <person name="Vilgalys R."/>
        </authorList>
    </citation>
    <scope>NUCLEOTIDE SEQUENCE</scope>
    <source>
        <strain evidence="3">PMI_201</strain>
    </source>
</reference>
<proteinExistence type="predicted"/>
<keyword evidence="1 3" id="KW-0378">Hydrolase</keyword>
<keyword evidence="4" id="KW-1185">Reference proteome</keyword>
<dbReference type="Proteomes" id="UP001201262">
    <property type="component" value="Unassembled WGS sequence"/>
</dbReference>
<feature type="domain" description="Nudix hydrolase" evidence="2">
    <location>
        <begin position="13"/>
        <end position="180"/>
    </location>
</feature>
<dbReference type="Pfam" id="PF00293">
    <property type="entry name" value="NUDIX"/>
    <property type="match status" value="1"/>
</dbReference>
<dbReference type="SUPFAM" id="SSF55811">
    <property type="entry name" value="Nudix"/>
    <property type="match status" value="1"/>
</dbReference>
<dbReference type="InterPro" id="IPR000086">
    <property type="entry name" value="NUDIX_hydrolase_dom"/>
</dbReference>
<dbReference type="PROSITE" id="PS00893">
    <property type="entry name" value="NUDIX_BOX"/>
    <property type="match status" value="1"/>
</dbReference>
<name>A0AAD4PSS4_9EURO</name>
<dbReference type="PANTHER" id="PTHR21340">
    <property type="entry name" value="DIADENOSINE 5,5-P1,P4-TETRAPHOSPHATE PYROPHOSPHOHYDROLASE MUTT"/>
    <property type="match status" value="1"/>
</dbReference>
<dbReference type="InterPro" id="IPR015797">
    <property type="entry name" value="NUDIX_hydrolase-like_dom_sf"/>
</dbReference>
<dbReference type="AlphaFoldDB" id="A0AAD4PSS4"/>
<dbReference type="GO" id="GO:0006167">
    <property type="term" value="P:AMP biosynthetic process"/>
    <property type="evidence" value="ECO:0007669"/>
    <property type="project" value="TreeGrafter"/>
</dbReference>
<dbReference type="PROSITE" id="PS51462">
    <property type="entry name" value="NUDIX"/>
    <property type="match status" value="1"/>
</dbReference>
<dbReference type="GO" id="GO:0006754">
    <property type="term" value="P:ATP biosynthetic process"/>
    <property type="evidence" value="ECO:0007669"/>
    <property type="project" value="TreeGrafter"/>
</dbReference>
<dbReference type="InterPro" id="IPR051325">
    <property type="entry name" value="Nudix_hydrolase_domain"/>
</dbReference>
<evidence type="ECO:0000313" key="3">
    <source>
        <dbReference type="EMBL" id="KAH8691961.1"/>
    </source>
</evidence>
<evidence type="ECO:0000259" key="2">
    <source>
        <dbReference type="PROSITE" id="PS51462"/>
    </source>
</evidence>
<dbReference type="GO" id="GO:0004081">
    <property type="term" value="F:bis(5'-nucleosyl)-tetraphosphatase (asymmetrical) activity"/>
    <property type="evidence" value="ECO:0007669"/>
    <property type="project" value="TreeGrafter"/>
</dbReference>
<gene>
    <name evidence="3" type="ORF">BGW36DRAFT_431203</name>
</gene>
<protein>
    <submittedName>
        <fullName evidence="3">NUDIX hydrolase domain-like protein</fullName>
    </submittedName>
</protein>
<comment type="caution">
    <text evidence="3">The sequence shown here is derived from an EMBL/GenBank/DDBJ whole genome shotgun (WGS) entry which is preliminary data.</text>
</comment>
<dbReference type="InterPro" id="IPR020084">
    <property type="entry name" value="NUDIX_hydrolase_CS"/>
</dbReference>
<dbReference type="PANTHER" id="PTHR21340:SF0">
    <property type="entry name" value="BIS(5'-NUCLEOSYL)-TETRAPHOSPHATASE [ASYMMETRICAL]"/>
    <property type="match status" value="1"/>
</dbReference>
<dbReference type="EMBL" id="JAJTJA010000011">
    <property type="protein sequence ID" value="KAH8691961.1"/>
    <property type="molecule type" value="Genomic_DNA"/>
</dbReference>
<dbReference type="GeneID" id="70251244"/>
<sequence>MTQTDRILTFSDCFVISCGTVCLDLNQRAVLILRHRGKNQFYFPKGRKNRGETLEDAAVRETYEESGYPCQLLQHNCLSTKAPCPNQDKRSLDSLLDKNVGEKNELHTEPFAVQQWVYQDGVRKLIFWFLATADSLQPPHENTQDEGEEKDNFEAHWINIEGALAMLTFEDDRELIRKALEVLKLSKT</sequence>
<evidence type="ECO:0000256" key="1">
    <source>
        <dbReference type="ARBA" id="ARBA00022801"/>
    </source>
</evidence>
<dbReference type="RefSeq" id="XP_046067958.1">
    <property type="nucleotide sequence ID" value="XM_046220957.1"/>
</dbReference>